<name>A0AAN9G088_9CAEN</name>
<feature type="domain" description="Ricin B lectin" evidence="15">
    <location>
        <begin position="382"/>
        <end position="496"/>
    </location>
</feature>
<keyword evidence="4" id="KW-0812">Transmembrane</keyword>
<dbReference type="Gene3D" id="3.90.550.10">
    <property type="entry name" value="Spore Coat Polysaccharide Biosynthesis Protein SpsA, Chain A"/>
    <property type="match status" value="1"/>
</dbReference>
<dbReference type="InterPro" id="IPR001173">
    <property type="entry name" value="Glyco_trans_2-like"/>
</dbReference>
<evidence type="ECO:0000256" key="13">
    <source>
        <dbReference type="RuleBase" id="RU361242"/>
    </source>
</evidence>
<evidence type="ECO:0000259" key="15">
    <source>
        <dbReference type="Pfam" id="PF00652"/>
    </source>
</evidence>
<keyword evidence="17" id="KW-1185">Reference proteome</keyword>
<gene>
    <name evidence="16" type="ORF">V1264_024929</name>
</gene>
<evidence type="ECO:0000259" key="14">
    <source>
        <dbReference type="Pfam" id="PF00535"/>
    </source>
</evidence>
<dbReference type="Pfam" id="PF00535">
    <property type="entry name" value="Glycos_transf_2"/>
    <property type="match status" value="1"/>
</dbReference>
<evidence type="ECO:0000256" key="10">
    <source>
        <dbReference type="ARBA" id="ARBA00023157"/>
    </source>
</evidence>
<keyword evidence="10 13" id="KW-1015">Disulfide bond</keyword>
<keyword evidence="7" id="KW-1133">Transmembrane helix</keyword>
<dbReference type="GO" id="GO:0030246">
    <property type="term" value="F:carbohydrate binding"/>
    <property type="evidence" value="ECO:0007669"/>
    <property type="project" value="UniProtKB-KW"/>
</dbReference>
<keyword evidence="6" id="KW-0735">Signal-anchor</keyword>
<dbReference type="AlphaFoldDB" id="A0AAN9G088"/>
<protein>
    <recommendedName>
        <fullName evidence="13">Polypeptide N-acetylgalactosaminyltransferase</fullName>
        <ecNumber evidence="13">2.4.1.-</ecNumber>
    </recommendedName>
    <alternativeName>
        <fullName evidence="13">Protein-UDP acetylgalactosaminyltransferase</fullName>
    </alternativeName>
</protein>
<comment type="subcellular location">
    <subcellularLocation>
        <location evidence="2 13">Golgi apparatus membrane</location>
        <topology evidence="2 13">Single-pass type II membrane protein</topology>
    </subcellularLocation>
</comment>
<dbReference type="InterPro" id="IPR029044">
    <property type="entry name" value="Nucleotide-diphossugar_trans"/>
</dbReference>
<sequence length="505" mass="57160">MIPIVTGEGGAPVRVDPNTLMLETKTRYEVGYKNHNFNEYASDLISVQRTVPDFKPQECSHNDYRSSVTLQPASIIMCFYNEAWSALLRSVHSVLDRSPPHLLNELILVDDFSDAEHLKTKLDQYMAKYPKVKILRMPQREGLVRARLKGVEMAQAPILIFLDSHVECAEGWMEPLIYEVSKNSTVAVTPIIDIIDKDSMAIVQAVESIGVVDLRQMTFTWSRLTPRIQRLRGSAGRPYMSPTMAGGLFAINKEFFQQLGTWDPGLVLWGGENLELSFKLWMCGGAILIHPCSRVSHIFRDKSPYLKNNVDRIVKGNAARVAEVWLDDYKRFFFHREAYSANTYGDVSGRKQLRHVLACHSFQWYVDNVYPELFIDGTGKHYGHIKSSTGLCLIFKDGAKRELILSAECANAELWQTSKSKEIRYISTCLEQYQSHVFASPCDSQEYSQAFEVSAQGDQVAILHVPTGLCLSAIEMDRTGTVALAPCLYGDTRQVWKFKKNPLPL</sequence>
<dbReference type="GO" id="GO:0006493">
    <property type="term" value="P:protein O-linked glycosylation"/>
    <property type="evidence" value="ECO:0007669"/>
    <property type="project" value="TreeGrafter"/>
</dbReference>
<dbReference type="InterPro" id="IPR000772">
    <property type="entry name" value="Ricin_B_lectin"/>
</dbReference>
<evidence type="ECO:0000256" key="6">
    <source>
        <dbReference type="ARBA" id="ARBA00022968"/>
    </source>
</evidence>
<dbReference type="EC" id="2.4.1.-" evidence="13"/>
<dbReference type="PROSITE" id="PS50231">
    <property type="entry name" value="RICIN_B_LECTIN"/>
    <property type="match status" value="1"/>
</dbReference>
<evidence type="ECO:0000256" key="5">
    <source>
        <dbReference type="ARBA" id="ARBA00022734"/>
    </source>
</evidence>
<dbReference type="InterPro" id="IPR045885">
    <property type="entry name" value="GalNAc-T"/>
</dbReference>
<evidence type="ECO:0000256" key="12">
    <source>
        <dbReference type="ARBA" id="ARBA00023211"/>
    </source>
</evidence>
<keyword evidence="9" id="KW-0472">Membrane</keyword>
<proteinExistence type="inferred from homology"/>
<dbReference type="FunFam" id="3.90.550.10:FF:000053">
    <property type="entry name" value="Polypeptide N-acetylgalactosaminyltransferase"/>
    <property type="match status" value="1"/>
</dbReference>
<accession>A0AAN9G088</accession>
<dbReference type="GO" id="GO:0004653">
    <property type="term" value="F:polypeptide N-acetylgalactosaminyltransferase activity"/>
    <property type="evidence" value="ECO:0007669"/>
    <property type="project" value="TreeGrafter"/>
</dbReference>
<keyword evidence="13" id="KW-0328">Glycosyltransferase</keyword>
<keyword evidence="12 13" id="KW-0464">Manganese</keyword>
<feature type="domain" description="Glycosyltransferase 2-like" evidence="14">
    <location>
        <begin position="74"/>
        <end position="255"/>
    </location>
</feature>
<evidence type="ECO:0000256" key="1">
    <source>
        <dbReference type="ARBA" id="ARBA00001936"/>
    </source>
</evidence>
<keyword evidence="5 13" id="KW-0430">Lectin</keyword>
<evidence type="ECO:0000256" key="7">
    <source>
        <dbReference type="ARBA" id="ARBA00022989"/>
    </source>
</evidence>
<dbReference type="Proteomes" id="UP001374579">
    <property type="component" value="Unassembled WGS sequence"/>
</dbReference>
<dbReference type="InterPro" id="IPR035992">
    <property type="entry name" value="Ricin_B-like_lectins"/>
</dbReference>
<comment type="cofactor">
    <cofactor evidence="1 13">
        <name>Mn(2+)</name>
        <dbReference type="ChEBI" id="CHEBI:29035"/>
    </cofactor>
</comment>
<keyword evidence="13" id="KW-0808">Transferase</keyword>
<comment type="caution">
    <text evidence="16">The sequence shown here is derived from an EMBL/GenBank/DDBJ whole genome shotgun (WGS) entry which is preliminary data.</text>
</comment>
<dbReference type="CDD" id="cd02510">
    <property type="entry name" value="pp-GalNAc-T"/>
    <property type="match status" value="1"/>
</dbReference>
<comment type="similarity">
    <text evidence="3 13">Belongs to the glycosyltransferase 2 family. GalNAc-T subfamily.</text>
</comment>
<dbReference type="SUPFAM" id="SSF53448">
    <property type="entry name" value="Nucleotide-diphospho-sugar transferases"/>
    <property type="match status" value="1"/>
</dbReference>
<dbReference type="PANTHER" id="PTHR11675:SF131">
    <property type="entry name" value="POLYPEPTIDE N-ACETYLGALACTOSAMINYLTRANSFERASE 9-RELATED"/>
    <property type="match status" value="1"/>
</dbReference>
<evidence type="ECO:0000256" key="11">
    <source>
        <dbReference type="ARBA" id="ARBA00023180"/>
    </source>
</evidence>
<dbReference type="GO" id="GO:0000139">
    <property type="term" value="C:Golgi membrane"/>
    <property type="evidence" value="ECO:0007669"/>
    <property type="project" value="UniProtKB-SubCell"/>
</dbReference>
<evidence type="ECO:0000313" key="17">
    <source>
        <dbReference type="Proteomes" id="UP001374579"/>
    </source>
</evidence>
<evidence type="ECO:0000256" key="8">
    <source>
        <dbReference type="ARBA" id="ARBA00023034"/>
    </source>
</evidence>
<dbReference type="Pfam" id="PF00652">
    <property type="entry name" value="Ricin_B_lectin"/>
    <property type="match status" value="1"/>
</dbReference>
<keyword evidence="8 13" id="KW-0333">Golgi apparatus</keyword>
<organism evidence="16 17">
    <name type="scientific">Littorina saxatilis</name>
    <dbReference type="NCBI Taxonomy" id="31220"/>
    <lineage>
        <taxon>Eukaryota</taxon>
        <taxon>Metazoa</taxon>
        <taxon>Spiralia</taxon>
        <taxon>Lophotrochozoa</taxon>
        <taxon>Mollusca</taxon>
        <taxon>Gastropoda</taxon>
        <taxon>Caenogastropoda</taxon>
        <taxon>Littorinimorpha</taxon>
        <taxon>Littorinoidea</taxon>
        <taxon>Littorinidae</taxon>
        <taxon>Littorina</taxon>
    </lineage>
</organism>
<evidence type="ECO:0000313" key="16">
    <source>
        <dbReference type="EMBL" id="KAK7089285.1"/>
    </source>
</evidence>
<evidence type="ECO:0000256" key="3">
    <source>
        <dbReference type="ARBA" id="ARBA00005680"/>
    </source>
</evidence>
<dbReference type="EMBL" id="JBAMIC010002329">
    <property type="protein sequence ID" value="KAK7089285.1"/>
    <property type="molecule type" value="Genomic_DNA"/>
</dbReference>
<comment type="pathway">
    <text evidence="13">Protein modification; protein glycosylation.</text>
</comment>
<keyword evidence="11" id="KW-0325">Glycoprotein</keyword>
<dbReference type="Gene3D" id="2.80.10.50">
    <property type="match status" value="1"/>
</dbReference>
<evidence type="ECO:0000256" key="4">
    <source>
        <dbReference type="ARBA" id="ARBA00022692"/>
    </source>
</evidence>
<reference evidence="16 17" key="1">
    <citation type="submission" date="2024-02" db="EMBL/GenBank/DDBJ databases">
        <title>Chromosome-scale genome assembly of the rough periwinkle Littorina saxatilis.</title>
        <authorList>
            <person name="De Jode A."/>
            <person name="Faria R."/>
            <person name="Formenti G."/>
            <person name="Sims Y."/>
            <person name="Smith T.P."/>
            <person name="Tracey A."/>
            <person name="Wood J.M.D."/>
            <person name="Zagrodzka Z.B."/>
            <person name="Johannesson K."/>
            <person name="Butlin R.K."/>
            <person name="Leder E.H."/>
        </authorList>
    </citation>
    <scope>NUCLEOTIDE SEQUENCE [LARGE SCALE GENOMIC DNA]</scope>
    <source>
        <strain evidence="16">Snail1</strain>
        <tissue evidence="16">Muscle</tissue>
    </source>
</reference>
<evidence type="ECO:0000256" key="2">
    <source>
        <dbReference type="ARBA" id="ARBA00004323"/>
    </source>
</evidence>
<dbReference type="SUPFAM" id="SSF50370">
    <property type="entry name" value="Ricin B-like lectins"/>
    <property type="match status" value="1"/>
</dbReference>
<evidence type="ECO:0000256" key="9">
    <source>
        <dbReference type="ARBA" id="ARBA00023136"/>
    </source>
</evidence>
<dbReference type="PANTHER" id="PTHR11675">
    <property type="entry name" value="N-ACETYLGALACTOSAMINYLTRANSFERASE"/>
    <property type="match status" value="1"/>
</dbReference>